<proteinExistence type="predicted"/>
<organism evidence="1 2">
    <name type="scientific">Pandoravirus inopinatum</name>
    <dbReference type="NCBI Taxonomy" id="1605721"/>
    <lineage>
        <taxon>Viruses</taxon>
        <taxon>Pandoravirus</taxon>
    </lineage>
</organism>
<dbReference type="KEGG" id="vg:23463451"/>
<dbReference type="Proteomes" id="UP000202511">
    <property type="component" value="Segment"/>
</dbReference>
<dbReference type="RefSeq" id="YP_009120769.1">
    <property type="nucleotide sequence ID" value="NC_026440.1"/>
</dbReference>
<evidence type="ECO:0000313" key="1">
    <source>
        <dbReference type="EMBL" id="AJF98534.1"/>
    </source>
</evidence>
<protein>
    <submittedName>
        <fullName evidence="1">Uncharacterized protein</fullName>
    </submittedName>
</protein>
<name>A0A0B5J4H9_9VIRU</name>
<dbReference type="GeneID" id="23463451"/>
<dbReference type="EMBL" id="KP136319">
    <property type="protein sequence ID" value="AJF98534.1"/>
    <property type="molecule type" value="Genomic_DNA"/>
</dbReference>
<reference evidence="1 2" key="1">
    <citation type="journal article" date="2015" name="Parasitol. Res.">
        <title>Viruses in close associations with free-living amoebae.</title>
        <authorList>
            <person name="Scheid P."/>
        </authorList>
    </citation>
    <scope>NUCLEOTIDE SEQUENCE [LARGE SCALE GENOMIC DNA]</scope>
    <source>
        <strain evidence="1">KlaHel</strain>
    </source>
</reference>
<accession>A0A0B5J4H9</accession>
<evidence type="ECO:0000313" key="2">
    <source>
        <dbReference type="Proteomes" id="UP000202511"/>
    </source>
</evidence>
<sequence length="117" mass="12150">MLSGLCALPIFFFTRAQCDKRCRLYGVNMVLAIGVDGDKQPPVGATGSEAGARLGLGTVHAHVVAVDHHKLAGVGARQPVAVARDKGGRVGRPYRASCTGSLALQTSAPRRAACLAR</sequence>